<keyword evidence="3" id="KW-0812">Transmembrane</keyword>
<dbReference type="InterPro" id="IPR007060">
    <property type="entry name" value="FtsL/DivIC"/>
</dbReference>
<dbReference type="PANTHER" id="PTHR37485">
    <property type="entry name" value="CELL DIVISION PROTEIN FTSB"/>
    <property type="match status" value="1"/>
</dbReference>
<keyword evidence="7" id="KW-0175">Coiled coil</keyword>
<dbReference type="GO" id="GO:0030428">
    <property type="term" value="C:cell septum"/>
    <property type="evidence" value="ECO:0007669"/>
    <property type="project" value="TreeGrafter"/>
</dbReference>
<evidence type="ECO:0000313" key="9">
    <source>
        <dbReference type="Proteomes" id="UP000192906"/>
    </source>
</evidence>
<keyword evidence="5" id="KW-0472">Membrane</keyword>
<dbReference type="EMBL" id="FWZU01000001">
    <property type="protein sequence ID" value="SME95913.1"/>
    <property type="molecule type" value="Genomic_DNA"/>
</dbReference>
<keyword evidence="1" id="KW-1003">Cell membrane</keyword>
<evidence type="ECO:0000256" key="5">
    <source>
        <dbReference type="ARBA" id="ARBA00023136"/>
    </source>
</evidence>
<keyword evidence="6" id="KW-0131">Cell cycle</keyword>
<evidence type="ECO:0000256" key="6">
    <source>
        <dbReference type="ARBA" id="ARBA00023306"/>
    </source>
</evidence>
<dbReference type="AlphaFoldDB" id="A0A1X7CG20"/>
<dbReference type="Pfam" id="PF04977">
    <property type="entry name" value="DivIC"/>
    <property type="match status" value="1"/>
</dbReference>
<keyword evidence="4" id="KW-1133">Transmembrane helix</keyword>
<evidence type="ECO:0000313" key="8">
    <source>
        <dbReference type="EMBL" id="SME95913.1"/>
    </source>
</evidence>
<reference evidence="9" key="1">
    <citation type="submission" date="2017-04" db="EMBL/GenBank/DDBJ databases">
        <authorList>
            <person name="Varghese N."/>
            <person name="Submissions S."/>
        </authorList>
    </citation>
    <scope>NUCLEOTIDE SEQUENCE [LARGE SCALE GENOMIC DNA]</scope>
    <source>
        <strain evidence="9">K3S</strain>
    </source>
</reference>
<proteinExistence type="predicted"/>
<evidence type="ECO:0000256" key="1">
    <source>
        <dbReference type="ARBA" id="ARBA00022475"/>
    </source>
</evidence>
<dbReference type="STRING" id="1519643.SAMN06295933_0846"/>
<keyword evidence="9" id="KW-1185">Reference proteome</keyword>
<accession>A0A1X7CG20</accession>
<dbReference type="Proteomes" id="UP000192906">
    <property type="component" value="Unassembled WGS sequence"/>
</dbReference>
<dbReference type="GO" id="GO:0043093">
    <property type="term" value="P:FtsZ-dependent cytokinesis"/>
    <property type="evidence" value="ECO:0007669"/>
    <property type="project" value="TreeGrafter"/>
</dbReference>
<organism evidence="8 9">
    <name type="scientific">Desulfovibrio gilichinskyi</name>
    <dbReference type="NCBI Taxonomy" id="1519643"/>
    <lineage>
        <taxon>Bacteria</taxon>
        <taxon>Pseudomonadati</taxon>
        <taxon>Thermodesulfobacteriota</taxon>
        <taxon>Desulfovibrionia</taxon>
        <taxon>Desulfovibrionales</taxon>
        <taxon>Desulfovibrionaceae</taxon>
        <taxon>Desulfovibrio</taxon>
    </lineage>
</organism>
<dbReference type="RefSeq" id="WP_085098735.1">
    <property type="nucleotide sequence ID" value="NZ_FWZU01000001.1"/>
</dbReference>
<dbReference type="OrthoDB" id="5471911at2"/>
<dbReference type="InterPro" id="IPR023081">
    <property type="entry name" value="Cell_div_FtsB"/>
</dbReference>
<evidence type="ECO:0000256" key="7">
    <source>
        <dbReference type="SAM" id="Coils"/>
    </source>
</evidence>
<feature type="coiled-coil region" evidence="7">
    <location>
        <begin position="32"/>
        <end position="66"/>
    </location>
</feature>
<evidence type="ECO:0000256" key="2">
    <source>
        <dbReference type="ARBA" id="ARBA00022618"/>
    </source>
</evidence>
<protein>
    <submittedName>
        <fullName evidence="8">Cell division protein FtsB</fullName>
    </submittedName>
</protein>
<sequence length="108" mass="12889">MLRRRFLLGLLVLINVVLILRLGFSEQGYFGYRELDQKVQELELRIENADNRTLELSREIRRLKSDKAYQEKIIRNRMNYVKENELLYIFPESGELKPQGETTDAKQN</sequence>
<evidence type="ECO:0000256" key="4">
    <source>
        <dbReference type="ARBA" id="ARBA00022989"/>
    </source>
</evidence>
<keyword evidence="2 8" id="KW-0132">Cell division</keyword>
<dbReference type="PANTHER" id="PTHR37485:SF1">
    <property type="entry name" value="CELL DIVISION PROTEIN FTSB"/>
    <property type="match status" value="1"/>
</dbReference>
<gene>
    <name evidence="8" type="ORF">SAMN06295933_0846</name>
</gene>
<name>A0A1X7CG20_9BACT</name>
<evidence type="ECO:0000256" key="3">
    <source>
        <dbReference type="ARBA" id="ARBA00022692"/>
    </source>
</evidence>